<dbReference type="OrthoDB" id="6041447at2759"/>
<sequence length="321" mass="36453">MTKNYEEIILEVCGEEEYKESLEACKHKQCHAKYVPLNNFAYNDHPFRHERITEVARHYLPHVYNRKDVFDIVHVLYPLVVKVQASGKLCESASGRVVHVENRSISHRVGSTGQDGVVLVMTAWHIGKYCRNKEIQLTCILDYNDLNNVGKTMNVVKIYHYDEESDVCVLECQAPDANTADVLTKRVAAFDSLYYKLYDRMKQKKKTFHRWQTSEWTLSTLVIIISHPHGGPKLISVGERVKRDPFGKKPVTSDLLYNYTANTCLGCSGAPVLVFGAPTHSAVFVHRGKLKVDGTNCSSKACRLKKDKHGYCSCKGWTSHS</sequence>
<gene>
    <name evidence="1" type="primary">106065347</name>
</gene>
<protein>
    <recommendedName>
        <fullName evidence="3">Peptidase S1 domain-containing protein</fullName>
    </recommendedName>
</protein>
<dbReference type="SUPFAM" id="SSF50494">
    <property type="entry name" value="Trypsin-like serine proteases"/>
    <property type="match status" value="1"/>
</dbReference>
<evidence type="ECO:0000313" key="1">
    <source>
        <dbReference type="EnsemblMetazoa" id="BGLB024245-PA"/>
    </source>
</evidence>
<accession>A0A2C9KWB1</accession>
<dbReference type="EnsemblMetazoa" id="BGLB024245-RA">
    <property type="protein sequence ID" value="BGLB024245-PA"/>
    <property type="gene ID" value="BGLB024245"/>
</dbReference>
<evidence type="ECO:0008006" key="3">
    <source>
        <dbReference type="Google" id="ProtNLM"/>
    </source>
</evidence>
<dbReference type="KEGG" id="bgt:106065347"/>
<evidence type="ECO:0000313" key="2">
    <source>
        <dbReference type="Proteomes" id="UP000076420"/>
    </source>
</evidence>
<dbReference type="Proteomes" id="UP000076420">
    <property type="component" value="Unassembled WGS sequence"/>
</dbReference>
<dbReference type="VEuPathDB" id="VectorBase:BGLAX_039504"/>
<reference evidence="1" key="1">
    <citation type="submission" date="2020-05" db="UniProtKB">
        <authorList>
            <consortium name="EnsemblMetazoa"/>
        </authorList>
    </citation>
    <scope>IDENTIFICATION</scope>
    <source>
        <strain evidence="1">BB02</strain>
    </source>
</reference>
<dbReference type="VEuPathDB" id="VectorBase:BGLB024245"/>
<organism evidence="1 2">
    <name type="scientific">Biomphalaria glabrata</name>
    <name type="common">Bloodfluke planorb</name>
    <name type="synonym">Freshwater snail</name>
    <dbReference type="NCBI Taxonomy" id="6526"/>
    <lineage>
        <taxon>Eukaryota</taxon>
        <taxon>Metazoa</taxon>
        <taxon>Spiralia</taxon>
        <taxon>Lophotrochozoa</taxon>
        <taxon>Mollusca</taxon>
        <taxon>Gastropoda</taxon>
        <taxon>Heterobranchia</taxon>
        <taxon>Euthyneura</taxon>
        <taxon>Panpulmonata</taxon>
        <taxon>Hygrophila</taxon>
        <taxon>Lymnaeoidea</taxon>
        <taxon>Planorbidae</taxon>
        <taxon>Biomphalaria</taxon>
    </lineage>
</organism>
<dbReference type="InterPro" id="IPR009003">
    <property type="entry name" value="Peptidase_S1_PA"/>
</dbReference>
<proteinExistence type="predicted"/>
<dbReference type="AlphaFoldDB" id="A0A2C9KWB1"/>
<name>A0A2C9KWB1_BIOGL</name>